<dbReference type="InterPro" id="IPR029055">
    <property type="entry name" value="Ntn_hydrolases_N"/>
</dbReference>
<dbReference type="AlphaFoldDB" id="A0A5J5HRI2"/>
<dbReference type="PANTHER" id="PTHR43284">
    <property type="entry name" value="ASPARAGINE SYNTHETASE (GLUTAMINE-HYDROLYZING)"/>
    <property type="match status" value="1"/>
</dbReference>
<dbReference type="Proteomes" id="UP000326364">
    <property type="component" value="Unassembled WGS sequence"/>
</dbReference>
<dbReference type="SUPFAM" id="SSF56235">
    <property type="entry name" value="N-terminal nucleophile aminohydrolases (Ntn hydrolases)"/>
    <property type="match status" value="1"/>
</dbReference>
<evidence type="ECO:0000259" key="4">
    <source>
        <dbReference type="Pfam" id="PF00733"/>
    </source>
</evidence>
<proteinExistence type="predicted"/>
<protein>
    <recommendedName>
        <fullName evidence="2">asparagine synthase (glutamine-hydrolyzing)</fullName>
        <ecNumber evidence="2">6.3.5.4</ecNumber>
    </recommendedName>
</protein>
<name>A0A5J5HRI2_9SPHN</name>
<accession>A0A5J5HRI2</accession>
<dbReference type="InterPro" id="IPR014729">
    <property type="entry name" value="Rossmann-like_a/b/a_fold"/>
</dbReference>
<evidence type="ECO:0000313" key="6">
    <source>
        <dbReference type="EMBL" id="KAA9024704.1"/>
    </source>
</evidence>
<evidence type="ECO:0000256" key="3">
    <source>
        <dbReference type="ARBA" id="ARBA00048741"/>
    </source>
</evidence>
<evidence type="ECO:0000256" key="1">
    <source>
        <dbReference type="ARBA" id="ARBA00005187"/>
    </source>
</evidence>
<evidence type="ECO:0000313" key="7">
    <source>
        <dbReference type="Proteomes" id="UP000325933"/>
    </source>
</evidence>
<dbReference type="Gene3D" id="3.40.50.620">
    <property type="entry name" value="HUPs"/>
    <property type="match status" value="1"/>
</dbReference>
<comment type="catalytic activity">
    <reaction evidence="3">
        <text>L-aspartate + L-glutamine + ATP + H2O = L-asparagine + L-glutamate + AMP + diphosphate + H(+)</text>
        <dbReference type="Rhea" id="RHEA:12228"/>
        <dbReference type="ChEBI" id="CHEBI:15377"/>
        <dbReference type="ChEBI" id="CHEBI:15378"/>
        <dbReference type="ChEBI" id="CHEBI:29985"/>
        <dbReference type="ChEBI" id="CHEBI:29991"/>
        <dbReference type="ChEBI" id="CHEBI:30616"/>
        <dbReference type="ChEBI" id="CHEBI:33019"/>
        <dbReference type="ChEBI" id="CHEBI:58048"/>
        <dbReference type="ChEBI" id="CHEBI:58359"/>
        <dbReference type="ChEBI" id="CHEBI:456215"/>
        <dbReference type="EC" id="6.3.5.4"/>
    </reaction>
</comment>
<dbReference type="Proteomes" id="UP000325933">
    <property type="component" value="Unassembled WGS sequence"/>
</dbReference>
<keyword evidence="8" id="KW-1185">Reference proteome</keyword>
<dbReference type="PANTHER" id="PTHR43284:SF1">
    <property type="entry name" value="ASPARAGINE SYNTHETASE"/>
    <property type="match status" value="1"/>
</dbReference>
<evidence type="ECO:0000313" key="5">
    <source>
        <dbReference type="EMBL" id="KAA9012243.1"/>
    </source>
</evidence>
<dbReference type="SUPFAM" id="SSF52402">
    <property type="entry name" value="Adenine nucleotide alpha hydrolases-like"/>
    <property type="match status" value="1"/>
</dbReference>
<evidence type="ECO:0000256" key="2">
    <source>
        <dbReference type="ARBA" id="ARBA00012737"/>
    </source>
</evidence>
<dbReference type="GO" id="GO:0006529">
    <property type="term" value="P:asparagine biosynthetic process"/>
    <property type="evidence" value="ECO:0007669"/>
    <property type="project" value="InterPro"/>
</dbReference>
<dbReference type="EMBL" id="VYQA01000024">
    <property type="protein sequence ID" value="KAA9024704.1"/>
    <property type="molecule type" value="Genomic_DNA"/>
</dbReference>
<sequence length="564" mass="62682">MAVRYLLIIDRSEGDIPPKLVVPAGFTRVEVEAPGTFYINDPAAFRPGESGDYSLLGLFFSGNCAPPDHLETGRTLLQRGWGAFVAFRADTGGYSFIRDPSGQLPCFFRTVGPRCYIASDIDLLRQADGRDIPVDWDEVSDTLLFTNHFADRTALLGITELLPGQELRVDQTSEQVLTAWTPWDHVTPAIMCPDVAVTSLRNAFDRVFQALASHHQSPIITVSGGLDSSIVALGMSQFSDRAKLFTFFTHDDPLGDERHFAKDIAHACSAPLIEAPYRFPDFSTCCRTEMFLPRPTLRSIAGLVDSMLLDQAFVGGHSAILGGYGGDNVFAMTASGYALRDCVESRRPVGEIVRTMRDLRRLTAASYLDLGRHAARVCISRQRYSWPREVKFLSRDAASKVKPVRYHPWMEAPDGALSGSRAHIAAIIRSHNFLQWFPRTGSAENLSPLLMAPIMEACLSIPSWIWCADGRDRSIARRASPSLPQSIAYRKSKGSPVALHTRFFETYRRELSDLLCDGMLVKKGIADRDAIFSYCALPTPVRDLAFLRILEIADVEIWCRQHSS</sequence>
<gene>
    <name evidence="6" type="ORF">F4U95_21455</name>
    <name evidence="5" type="ORF">F4U96_21340</name>
</gene>
<dbReference type="RefSeq" id="WP_120253367.1">
    <property type="nucleotide sequence ID" value="NZ_VYPZ01000028.1"/>
</dbReference>
<comment type="pathway">
    <text evidence="1">Amino-acid biosynthesis; L-asparagine biosynthesis; L-asparagine from L-aspartate (L-Gln route): step 1/1.</text>
</comment>
<dbReference type="InterPro" id="IPR051786">
    <property type="entry name" value="ASN_synthetase/amidase"/>
</dbReference>
<dbReference type="GO" id="GO:0004066">
    <property type="term" value="F:asparagine synthase (glutamine-hydrolyzing) activity"/>
    <property type="evidence" value="ECO:0007669"/>
    <property type="project" value="UniProtKB-EC"/>
</dbReference>
<reference evidence="7 8" key="1">
    <citation type="submission" date="2019-09" db="EMBL/GenBank/DDBJ databases">
        <authorList>
            <person name="Feng G."/>
        </authorList>
    </citation>
    <scope>NUCLEOTIDE SEQUENCE [LARGE SCALE GENOMIC DNA]</scope>
    <source>
        <strain evidence="6 7">KACC 19283</strain>
        <strain evidence="5 8">KACC 19284</strain>
    </source>
</reference>
<feature type="domain" description="Asparagine synthetase" evidence="4">
    <location>
        <begin position="221"/>
        <end position="531"/>
    </location>
</feature>
<comment type="caution">
    <text evidence="6">The sequence shown here is derived from an EMBL/GenBank/DDBJ whole genome shotgun (WGS) entry which is preliminary data.</text>
</comment>
<organism evidence="6 7">
    <name type="scientific">Sphingobium limneticum</name>
    <dbReference type="NCBI Taxonomy" id="1007511"/>
    <lineage>
        <taxon>Bacteria</taxon>
        <taxon>Pseudomonadati</taxon>
        <taxon>Pseudomonadota</taxon>
        <taxon>Alphaproteobacteria</taxon>
        <taxon>Sphingomonadales</taxon>
        <taxon>Sphingomonadaceae</taxon>
        <taxon>Sphingobium</taxon>
    </lineage>
</organism>
<dbReference type="EC" id="6.3.5.4" evidence="2"/>
<evidence type="ECO:0000313" key="8">
    <source>
        <dbReference type="Proteomes" id="UP000326364"/>
    </source>
</evidence>
<dbReference type="Pfam" id="PF00733">
    <property type="entry name" value="Asn_synthase"/>
    <property type="match status" value="1"/>
</dbReference>
<dbReference type="EMBL" id="VYQB01000024">
    <property type="protein sequence ID" value="KAA9012243.1"/>
    <property type="molecule type" value="Genomic_DNA"/>
</dbReference>
<dbReference type="InterPro" id="IPR001962">
    <property type="entry name" value="Asn_synthase"/>
</dbReference>